<sequence>MNTPSNYKTLAGLLRATERVLQLRKKGITRFSGQSDGMWLHNARHVAEQAFQAGNAIVELIQKYSVSRPQDLQSLCGDGHAVFGAPLPRRDYIVGDTVPGFGHVDDATETQLFISGTWYHRSVFESSQPAAIG</sequence>
<organism evidence="1 2">
    <name type="scientific">Pseudomonas saponiphila</name>
    <dbReference type="NCBI Taxonomy" id="556534"/>
    <lineage>
        <taxon>Bacteria</taxon>
        <taxon>Pseudomonadati</taxon>
        <taxon>Pseudomonadota</taxon>
        <taxon>Gammaproteobacteria</taxon>
        <taxon>Pseudomonadales</taxon>
        <taxon>Pseudomonadaceae</taxon>
        <taxon>Pseudomonas</taxon>
    </lineage>
</organism>
<dbReference type="Proteomes" id="UP000198982">
    <property type="component" value="Unassembled WGS sequence"/>
</dbReference>
<name>A0A1H4ZXB9_9PSED</name>
<dbReference type="EMBL" id="FNTJ01000003">
    <property type="protein sequence ID" value="SED34866.1"/>
    <property type="molecule type" value="Genomic_DNA"/>
</dbReference>
<reference evidence="2" key="1">
    <citation type="submission" date="2016-10" db="EMBL/GenBank/DDBJ databases">
        <authorList>
            <person name="Varghese N."/>
            <person name="Submissions S."/>
        </authorList>
    </citation>
    <scope>NUCLEOTIDE SEQUENCE [LARGE SCALE GENOMIC DNA]</scope>
    <source>
        <strain evidence="2">DSM 9751</strain>
    </source>
</reference>
<evidence type="ECO:0000313" key="1">
    <source>
        <dbReference type="EMBL" id="SED34866.1"/>
    </source>
</evidence>
<gene>
    <name evidence="1" type="ORF">SAMN05216178_6886</name>
</gene>
<proteinExistence type="predicted"/>
<dbReference type="RefSeq" id="WP_092320855.1">
    <property type="nucleotide sequence ID" value="NZ_FNTJ01000003.1"/>
</dbReference>
<dbReference type="AlphaFoldDB" id="A0A1H4ZXB9"/>
<accession>A0A1H4ZXB9</accession>
<keyword evidence="2" id="KW-1185">Reference proteome</keyword>
<protein>
    <submittedName>
        <fullName evidence="1">Uncharacterized protein</fullName>
    </submittedName>
</protein>
<evidence type="ECO:0000313" key="2">
    <source>
        <dbReference type="Proteomes" id="UP000198982"/>
    </source>
</evidence>